<keyword evidence="1" id="KW-0732">Signal</keyword>
<dbReference type="Proteomes" id="UP000051887">
    <property type="component" value="Unassembled WGS sequence"/>
</dbReference>
<dbReference type="PANTHER" id="PTHR35841">
    <property type="entry name" value="PHOSPHONATES-BINDING PERIPLASMIC PROTEIN"/>
    <property type="match status" value="1"/>
</dbReference>
<dbReference type="RefSeq" id="WP_058241627.1">
    <property type="nucleotide sequence ID" value="NZ_CYSB01000004.1"/>
</dbReference>
<feature type="chain" id="PRO_5009792342" evidence="1">
    <location>
        <begin position="22"/>
        <end position="289"/>
    </location>
</feature>
<feature type="signal peptide" evidence="1">
    <location>
        <begin position="1"/>
        <end position="21"/>
    </location>
</feature>
<dbReference type="Gene3D" id="3.40.190.10">
    <property type="entry name" value="Periplasmic binding protein-like II"/>
    <property type="match status" value="2"/>
</dbReference>
<dbReference type="OrthoDB" id="7374754at2"/>
<gene>
    <name evidence="3" type="primary">phnD_1</name>
    <name evidence="2" type="ORF">TL5118_00013</name>
    <name evidence="3" type="ORF">TL5120_00044</name>
</gene>
<evidence type="ECO:0000256" key="1">
    <source>
        <dbReference type="SAM" id="SignalP"/>
    </source>
</evidence>
<protein>
    <submittedName>
        <fullName evidence="3">Phosphate-import protein PhnD</fullName>
    </submittedName>
</protein>
<evidence type="ECO:0000313" key="2">
    <source>
        <dbReference type="EMBL" id="CUH62415.1"/>
    </source>
</evidence>
<reference evidence="3 5" key="2">
    <citation type="submission" date="2015-09" db="EMBL/GenBank/DDBJ databases">
        <authorList>
            <consortium name="Swine Surveillance"/>
        </authorList>
    </citation>
    <scope>NUCLEOTIDE SEQUENCE [LARGE SCALE GENOMIC DNA]</scope>
    <source>
        <strain evidence="3 5">5120</strain>
    </source>
</reference>
<evidence type="ECO:0000313" key="3">
    <source>
        <dbReference type="EMBL" id="CUH70271.1"/>
    </source>
</evidence>
<evidence type="ECO:0000313" key="4">
    <source>
        <dbReference type="Proteomes" id="UP000051086"/>
    </source>
</evidence>
<dbReference type="AlphaFoldDB" id="A0A0P1F3T3"/>
<reference evidence="2 4" key="1">
    <citation type="submission" date="2015-09" db="EMBL/GenBank/DDBJ databases">
        <authorList>
            <person name="Rodrigo-Torres L."/>
            <person name="Arahal D.R."/>
        </authorList>
    </citation>
    <scope>NUCLEOTIDE SEQUENCE [LARGE SCALE GENOMIC DNA]</scope>
    <source>
        <strain evidence="2 4">CECT 5118</strain>
    </source>
</reference>
<organism evidence="3 5">
    <name type="scientific">Thalassovita autumnalis</name>
    <dbReference type="NCBI Taxonomy" id="2072972"/>
    <lineage>
        <taxon>Bacteria</taxon>
        <taxon>Pseudomonadati</taxon>
        <taxon>Pseudomonadota</taxon>
        <taxon>Alphaproteobacteria</taxon>
        <taxon>Rhodobacterales</taxon>
        <taxon>Roseobacteraceae</taxon>
        <taxon>Thalassovita</taxon>
    </lineage>
</organism>
<dbReference type="PANTHER" id="PTHR35841:SF1">
    <property type="entry name" value="PHOSPHONATES-BINDING PERIPLASMIC PROTEIN"/>
    <property type="match status" value="1"/>
</dbReference>
<keyword evidence="4" id="KW-1185">Reference proteome</keyword>
<dbReference type="EMBL" id="CYSB01000004">
    <property type="protein sequence ID" value="CUH62415.1"/>
    <property type="molecule type" value="Genomic_DNA"/>
</dbReference>
<proteinExistence type="predicted"/>
<dbReference type="Pfam" id="PF12974">
    <property type="entry name" value="Phosphonate-bd"/>
    <property type="match status" value="1"/>
</dbReference>
<dbReference type="EMBL" id="CYSC01000003">
    <property type="protein sequence ID" value="CUH70271.1"/>
    <property type="molecule type" value="Genomic_DNA"/>
</dbReference>
<dbReference type="SUPFAM" id="SSF53850">
    <property type="entry name" value="Periplasmic binding protein-like II"/>
    <property type="match status" value="1"/>
</dbReference>
<accession>A0A0P1F3T3</accession>
<dbReference type="Proteomes" id="UP000051086">
    <property type="component" value="Unassembled WGS sequence"/>
</dbReference>
<evidence type="ECO:0000313" key="5">
    <source>
        <dbReference type="Proteomes" id="UP000051887"/>
    </source>
</evidence>
<sequence length="289" mass="31105">MKLKSVVLGLGLAAASAFAVAADTWKLAVTDVEGMERLQLEWGPFKEALETATGESFEFFAVNSRTAAAEALRAKTVDFVVSGPAEYVVINKLTQATPLIGLGRPDYHCAIVVRAYSGINTVADLKGKKVAFGDIGSTSNMLCPMQVLADYGLDPINDIEKTHTSRNIAHEALKAGDVDALGSNAGSWLNVRNKETDLPYGFFKMLARSGDLPNDMIMVGAHVPAEKAEEVKTAILENKDAVIAGITAHEENDKYVGMDLVAIEDSAYDYVRSMYSNAGFPQFDNFIGD</sequence>
<name>A0A0P1F3T3_9RHOB</name>